<dbReference type="Pfam" id="PF10592">
    <property type="entry name" value="AIPR"/>
    <property type="match status" value="1"/>
</dbReference>
<protein>
    <recommendedName>
        <fullName evidence="1">Abortive phage infection protein C-terminal domain-containing protein</fullName>
    </recommendedName>
</protein>
<proteinExistence type="predicted"/>
<dbReference type="EMBL" id="BAAACG010000006">
    <property type="protein sequence ID" value="GAA0736128.1"/>
    <property type="molecule type" value="Genomic_DNA"/>
</dbReference>
<dbReference type="RefSeq" id="WP_343759596.1">
    <property type="nucleotide sequence ID" value="NZ_BAAACG010000006.1"/>
</dbReference>
<feature type="domain" description="Abortive phage infection protein C-terminal" evidence="1">
    <location>
        <begin position="229"/>
        <end position="533"/>
    </location>
</feature>
<organism evidence="2 3">
    <name type="scientific">Clostridium oceanicum</name>
    <dbReference type="NCBI Taxonomy" id="1543"/>
    <lineage>
        <taxon>Bacteria</taxon>
        <taxon>Bacillati</taxon>
        <taxon>Bacillota</taxon>
        <taxon>Clostridia</taxon>
        <taxon>Eubacteriales</taxon>
        <taxon>Clostridiaceae</taxon>
        <taxon>Clostridium</taxon>
    </lineage>
</organism>
<dbReference type="Proteomes" id="UP001501510">
    <property type="component" value="Unassembled WGS sequence"/>
</dbReference>
<evidence type="ECO:0000313" key="3">
    <source>
        <dbReference type="Proteomes" id="UP001501510"/>
    </source>
</evidence>
<name>A0ABP3UK89_9CLOT</name>
<evidence type="ECO:0000259" key="1">
    <source>
        <dbReference type="Pfam" id="PF10592"/>
    </source>
</evidence>
<comment type="caution">
    <text evidence="2">The sequence shown here is derived from an EMBL/GenBank/DDBJ whole genome shotgun (WGS) entry which is preliminary data.</text>
</comment>
<sequence length="651" mass="77488">MTDKELFKIIRQESIEHGDEITERFPYWVMKIFFNLSEDELFNAIGGLQQNDESIDGFFIDDEMQEIIFVQCKAALSSKKIKPCKKEWLSYFYDIPHKLENNEYINNHKNEKVKDIAAEYITAKNKGYRPRFYFFHLGYLPRENREIINSYQNENTDFYYFGIKEIKEQLEEYNSKLDFTTPETFDIKLNYKINPDIIDEKIGRYHTIISIITGEQLIKLRSNYKYKLFEKNVRFSLGTNKINKNIKQTALTNKSNFYFYNNGITINCKAYRYKENNNSIKVDYPQIINGAQTVESIYGAYKDTVNKLKRELKDKDKAEEKALNEFKSLRVLFRLIQSDKHDSDFAMNVIRYNNSQNAVKIRDFYSNTSEQIKLQRKFAEYGYFYEIKRGERTYIKKEKHIILGKKLSDFKYGSEKINIEKLCSLYRAYLGEPSAKEVGAKYILNSTEIYTSLFGNSANAITNNKVKQMILAYNIFSIIEEETKNYNKILKMINVLDNSKNFDKLQGLIQSSRVFKSVFKNKFNDYEIYEEKKRILHEKIKRYYPLTQGKYFLIAIFKLILDECLYEDIIIKHELFSDKEFIDKKIVTPWLSDCLDKLLVPTYDKVSEKENISLNTFYLRTKTFDGIKELFEQLDIDENKEFNEIFELKLN</sequence>
<dbReference type="InterPro" id="IPR018891">
    <property type="entry name" value="AIPR_C"/>
</dbReference>
<gene>
    <name evidence="2" type="ORF">GCM10008906_10760</name>
</gene>
<keyword evidence="3" id="KW-1185">Reference proteome</keyword>
<accession>A0ABP3UK89</accession>
<reference evidence="3" key="1">
    <citation type="journal article" date="2019" name="Int. J. Syst. Evol. Microbiol.">
        <title>The Global Catalogue of Microorganisms (GCM) 10K type strain sequencing project: providing services to taxonomists for standard genome sequencing and annotation.</title>
        <authorList>
            <consortium name="The Broad Institute Genomics Platform"/>
            <consortium name="The Broad Institute Genome Sequencing Center for Infectious Disease"/>
            <person name="Wu L."/>
            <person name="Ma J."/>
        </authorList>
    </citation>
    <scope>NUCLEOTIDE SEQUENCE [LARGE SCALE GENOMIC DNA]</scope>
    <source>
        <strain evidence="3">JCM 1407</strain>
    </source>
</reference>
<evidence type="ECO:0000313" key="2">
    <source>
        <dbReference type="EMBL" id="GAA0736128.1"/>
    </source>
</evidence>